<feature type="signal peptide" evidence="1">
    <location>
        <begin position="1"/>
        <end position="23"/>
    </location>
</feature>
<evidence type="ECO:0000313" key="2">
    <source>
        <dbReference type="EMBL" id="CAH1402260.1"/>
    </source>
</evidence>
<evidence type="ECO:0008006" key="4">
    <source>
        <dbReference type="Google" id="ProtNLM"/>
    </source>
</evidence>
<reference evidence="2" key="1">
    <citation type="submission" date="2022-01" db="EMBL/GenBank/DDBJ databases">
        <authorList>
            <person name="King R."/>
        </authorList>
    </citation>
    <scope>NUCLEOTIDE SEQUENCE</scope>
</reference>
<evidence type="ECO:0000256" key="1">
    <source>
        <dbReference type="SAM" id="SignalP"/>
    </source>
</evidence>
<protein>
    <recommendedName>
        <fullName evidence="4">Neuropeptide</fullName>
    </recommendedName>
</protein>
<evidence type="ECO:0000313" key="3">
    <source>
        <dbReference type="Proteomes" id="UP001152798"/>
    </source>
</evidence>
<accession>A0A9P0HHY2</accession>
<dbReference type="AlphaFoldDB" id="A0A9P0HHY2"/>
<dbReference type="Proteomes" id="UP001152798">
    <property type="component" value="Chromosome 5"/>
</dbReference>
<keyword evidence="1" id="KW-0732">Signal</keyword>
<organism evidence="2 3">
    <name type="scientific">Nezara viridula</name>
    <name type="common">Southern green stink bug</name>
    <name type="synonym">Cimex viridulus</name>
    <dbReference type="NCBI Taxonomy" id="85310"/>
    <lineage>
        <taxon>Eukaryota</taxon>
        <taxon>Metazoa</taxon>
        <taxon>Ecdysozoa</taxon>
        <taxon>Arthropoda</taxon>
        <taxon>Hexapoda</taxon>
        <taxon>Insecta</taxon>
        <taxon>Pterygota</taxon>
        <taxon>Neoptera</taxon>
        <taxon>Paraneoptera</taxon>
        <taxon>Hemiptera</taxon>
        <taxon>Heteroptera</taxon>
        <taxon>Panheteroptera</taxon>
        <taxon>Pentatomomorpha</taxon>
        <taxon>Pentatomoidea</taxon>
        <taxon>Pentatomidae</taxon>
        <taxon>Pentatominae</taxon>
        <taxon>Nezara</taxon>
    </lineage>
</organism>
<dbReference type="EMBL" id="OV725081">
    <property type="protein sequence ID" value="CAH1402260.1"/>
    <property type="molecule type" value="Genomic_DNA"/>
</dbReference>
<feature type="chain" id="PRO_5040231852" description="Neuropeptide" evidence="1">
    <location>
        <begin position="24"/>
        <end position="88"/>
    </location>
</feature>
<proteinExistence type="predicted"/>
<sequence>MWNIIFLVSFIISFWCITISREAEEISHNEESSSGFGFPQQTVSLRLLKNCGHHHKCCPLWSNCCHHNKYCCLFGILPKPPALCWKRS</sequence>
<keyword evidence="3" id="KW-1185">Reference proteome</keyword>
<gene>
    <name evidence="2" type="ORF">NEZAVI_LOCUS11123</name>
</gene>
<name>A0A9P0HHY2_NEZVI</name>